<sequence>MPAETTDNPKEHTAESSSHHNEGLSSPPRPTGTPSPSLSTNPDTADDDVRSNAPFPKVRPIPVPDYADDDVWSVGGRSPSSPMTPALDRFEEDAEDDKENRYEATVADRMEDQDDKENRNETMAGDTIKDHMNEEGESKYVTPLSSVATRTYEDGRRQVPRSLVLRIPPKVHGIVTSDGDADNDQMVRPTWTDKGKGMDRRSYNLRAPSYKFLPIAERDEREGTPELTREQSVASTSSAYLADPEQLERSCDPGCSQKASISGIRIDTPNKDISANRVAPAPLSISTAASVSTSIPGDTEMYLDYVGTNPGLSREDSMDLTSNSLLPSNQGSECTSVQPMFACPLPSQPLPQFPPGNFTFAASRVPEQLPKFVLGSSVSTSQRSTRGRPHKRGNTFNKGSQRMPVHSTFVPPPASQRPPPYTPLHSMSKNSTFATPLASAESPQYMPPNLTPAHPRFCYPARVSRTTTISSVKLHIIASFHILLALSRSSLRNHRYTHL</sequence>
<gene>
    <name evidence="1" type="ORF">NM688_g9363</name>
</gene>
<reference evidence="1" key="1">
    <citation type="submission" date="2022-07" db="EMBL/GenBank/DDBJ databases">
        <title>Genome Sequence of Phlebia brevispora.</title>
        <authorList>
            <person name="Buettner E."/>
        </authorList>
    </citation>
    <scope>NUCLEOTIDE SEQUENCE</scope>
    <source>
        <strain evidence="1">MPL23</strain>
    </source>
</reference>
<dbReference type="Proteomes" id="UP001148662">
    <property type="component" value="Unassembled WGS sequence"/>
</dbReference>
<proteinExistence type="predicted"/>
<keyword evidence="2" id="KW-1185">Reference proteome</keyword>
<dbReference type="EMBL" id="JANHOG010002889">
    <property type="protein sequence ID" value="KAJ3519011.1"/>
    <property type="molecule type" value="Genomic_DNA"/>
</dbReference>
<name>A0ACC1RIE6_9APHY</name>
<comment type="caution">
    <text evidence="1">The sequence shown here is derived from an EMBL/GenBank/DDBJ whole genome shotgun (WGS) entry which is preliminary data.</text>
</comment>
<accession>A0ACC1RIE6</accession>
<organism evidence="1 2">
    <name type="scientific">Phlebia brevispora</name>
    <dbReference type="NCBI Taxonomy" id="194682"/>
    <lineage>
        <taxon>Eukaryota</taxon>
        <taxon>Fungi</taxon>
        <taxon>Dikarya</taxon>
        <taxon>Basidiomycota</taxon>
        <taxon>Agaricomycotina</taxon>
        <taxon>Agaricomycetes</taxon>
        <taxon>Polyporales</taxon>
        <taxon>Meruliaceae</taxon>
        <taxon>Phlebia</taxon>
    </lineage>
</organism>
<protein>
    <submittedName>
        <fullName evidence="1">Uncharacterized protein</fullName>
    </submittedName>
</protein>
<evidence type="ECO:0000313" key="1">
    <source>
        <dbReference type="EMBL" id="KAJ3519011.1"/>
    </source>
</evidence>
<evidence type="ECO:0000313" key="2">
    <source>
        <dbReference type="Proteomes" id="UP001148662"/>
    </source>
</evidence>